<reference evidence="8 9" key="1">
    <citation type="submission" date="2024-09" db="EMBL/GenBank/DDBJ databases">
        <title>A chromosome-level genome assembly of Gray's grenadier anchovy, Coilia grayii.</title>
        <authorList>
            <person name="Fu Z."/>
        </authorList>
    </citation>
    <scope>NUCLEOTIDE SEQUENCE [LARGE SCALE GENOMIC DNA]</scope>
    <source>
        <strain evidence="8">G4</strain>
        <tissue evidence="8">Muscle</tissue>
    </source>
</reference>
<feature type="compositionally biased region" description="Basic and acidic residues" evidence="6">
    <location>
        <begin position="138"/>
        <end position="149"/>
    </location>
</feature>
<feature type="compositionally biased region" description="Basic residues" evidence="6">
    <location>
        <begin position="173"/>
        <end position="182"/>
    </location>
</feature>
<dbReference type="GO" id="GO:0005634">
    <property type="term" value="C:nucleus"/>
    <property type="evidence" value="ECO:0007669"/>
    <property type="project" value="UniProtKB-SubCell"/>
</dbReference>
<dbReference type="PANTHER" id="PTHR46389">
    <property type="entry name" value="POLYCOMB GROUP PROTEIN PC"/>
    <property type="match status" value="1"/>
</dbReference>
<dbReference type="EMBL" id="JBHFQA010000015">
    <property type="protein sequence ID" value="KAL2087123.1"/>
    <property type="molecule type" value="Genomic_DNA"/>
</dbReference>
<dbReference type="Pfam" id="PF00385">
    <property type="entry name" value="Chromo"/>
    <property type="match status" value="1"/>
</dbReference>
<evidence type="ECO:0000313" key="8">
    <source>
        <dbReference type="EMBL" id="KAL2087123.1"/>
    </source>
</evidence>
<feature type="region of interest" description="Disordered" evidence="6">
    <location>
        <begin position="254"/>
        <end position="297"/>
    </location>
</feature>
<comment type="caution">
    <text evidence="8">The sequence shown here is derived from an EMBL/GenBank/DDBJ whole genome shotgun (WGS) entry which is preliminary data.</text>
</comment>
<evidence type="ECO:0000256" key="2">
    <source>
        <dbReference type="ARBA" id="ARBA00022491"/>
    </source>
</evidence>
<feature type="domain" description="Chromo" evidence="7">
    <location>
        <begin position="11"/>
        <end position="69"/>
    </location>
</feature>
<keyword evidence="2" id="KW-0678">Repressor</keyword>
<evidence type="ECO:0000256" key="1">
    <source>
        <dbReference type="ARBA" id="ARBA00004123"/>
    </source>
</evidence>
<dbReference type="InterPro" id="IPR033773">
    <property type="entry name" value="CBX7_C"/>
</dbReference>
<dbReference type="PRINTS" id="PR00504">
    <property type="entry name" value="CHROMODOMAIN"/>
</dbReference>
<keyword evidence="4" id="KW-0804">Transcription</keyword>
<evidence type="ECO:0000256" key="4">
    <source>
        <dbReference type="ARBA" id="ARBA00023163"/>
    </source>
</evidence>
<dbReference type="InterPro" id="IPR023779">
    <property type="entry name" value="Chromodomain_CS"/>
</dbReference>
<keyword evidence="9" id="KW-1185">Reference proteome</keyword>
<feature type="region of interest" description="Disordered" evidence="6">
    <location>
        <begin position="135"/>
        <end position="206"/>
    </location>
</feature>
<accession>A0ABD1JMF3</accession>
<dbReference type="CDD" id="cd18627">
    <property type="entry name" value="CD_polycomb_like"/>
    <property type="match status" value="1"/>
</dbReference>
<dbReference type="InterPro" id="IPR052458">
    <property type="entry name" value="PcG_PRC1-like_component"/>
</dbReference>
<evidence type="ECO:0000256" key="5">
    <source>
        <dbReference type="ARBA" id="ARBA00023242"/>
    </source>
</evidence>
<dbReference type="InterPro" id="IPR000953">
    <property type="entry name" value="Chromo/chromo_shadow_dom"/>
</dbReference>
<dbReference type="FunFam" id="2.40.50.40:FF:000006">
    <property type="entry name" value="Chromobox protein homolog 7"/>
    <property type="match status" value="1"/>
</dbReference>
<organism evidence="8 9">
    <name type="scientific">Coilia grayii</name>
    <name type="common">Gray's grenadier anchovy</name>
    <dbReference type="NCBI Taxonomy" id="363190"/>
    <lineage>
        <taxon>Eukaryota</taxon>
        <taxon>Metazoa</taxon>
        <taxon>Chordata</taxon>
        <taxon>Craniata</taxon>
        <taxon>Vertebrata</taxon>
        <taxon>Euteleostomi</taxon>
        <taxon>Actinopterygii</taxon>
        <taxon>Neopterygii</taxon>
        <taxon>Teleostei</taxon>
        <taxon>Clupei</taxon>
        <taxon>Clupeiformes</taxon>
        <taxon>Clupeoidei</taxon>
        <taxon>Engraulidae</taxon>
        <taxon>Coilinae</taxon>
        <taxon>Coilia</taxon>
    </lineage>
</organism>
<dbReference type="InterPro" id="IPR023780">
    <property type="entry name" value="Chromo_domain"/>
</dbReference>
<proteinExistence type="predicted"/>
<dbReference type="Gene3D" id="2.40.50.40">
    <property type="match status" value="1"/>
</dbReference>
<dbReference type="Pfam" id="PF17218">
    <property type="entry name" value="CBX7_C"/>
    <property type="match status" value="1"/>
</dbReference>
<keyword evidence="5" id="KW-0539">Nucleus</keyword>
<evidence type="ECO:0000256" key="3">
    <source>
        <dbReference type="ARBA" id="ARBA00023015"/>
    </source>
</evidence>
<dbReference type="InterPro" id="IPR017984">
    <property type="entry name" value="Chromo_dom_subgr"/>
</dbReference>
<evidence type="ECO:0000313" key="9">
    <source>
        <dbReference type="Proteomes" id="UP001591681"/>
    </source>
</evidence>
<keyword evidence="3" id="KW-0805">Transcription regulation</keyword>
<name>A0ABD1JMF3_9TELE</name>
<dbReference type="SMART" id="SM00298">
    <property type="entry name" value="CHROMO"/>
    <property type="match status" value="1"/>
</dbReference>
<dbReference type="PROSITE" id="PS50013">
    <property type="entry name" value="CHROMO_2"/>
    <property type="match status" value="1"/>
</dbReference>
<dbReference type="SUPFAM" id="SSF54160">
    <property type="entry name" value="Chromo domain-like"/>
    <property type="match status" value="1"/>
</dbReference>
<gene>
    <name evidence="8" type="ORF">ACEWY4_018182</name>
</gene>
<feature type="compositionally biased region" description="Basic residues" evidence="6">
    <location>
        <begin position="263"/>
        <end position="278"/>
    </location>
</feature>
<comment type="subcellular location">
    <subcellularLocation>
        <location evidence="1">Nucleus</location>
    </subcellularLocation>
</comment>
<dbReference type="Proteomes" id="UP001591681">
    <property type="component" value="Unassembled WGS sequence"/>
</dbReference>
<protein>
    <recommendedName>
        <fullName evidence="7">Chromo domain-containing protein</fullName>
    </recommendedName>
</protein>
<evidence type="ECO:0000259" key="7">
    <source>
        <dbReference type="PROSITE" id="PS50013"/>
    </source>
</evidence>
<dbReference type="PANTHER" id="PTHR46389:SF1">
    <property type="entry name" value="CHROMOBOX PROTEIN HOMOLOG 8"/>
    <property type="match status" value="1"/>
</dbReference>
<dbReference type="PROSITE" id="PS00598">
    <property type="entry name" value="CHROMO_1"/>
    <property type="match status" value="1"/>
</dbReference>
<evidence type="ECO:0000256" key="6">
    <source>
        <dbReference type="SAM" id="MobiDB-lite"/>
    </source>
</evidence>
<dbReference type="InterPro" id="IPR016197">
    <property type="entry name" value="Chromo-like_dom_sf"/>
</dbReference>
<dbReference type="AlphaFoldDB" id="A0ABD1JMF3"/>
<sequence length="401" mass="44831">MELSAVGERVFAAESIIKRRIRRGRMEYLVKWKGWSPKYSTWEPEENILDSRLFVAFEERERERELYGPKKRGPKPKTFLLRAQAKEKGRSYEFRSEANRGMCVTYPSPEPVVTPRAREGLRAVVPTIFPPSAVNRGESVRVRPPEPPREHHRLPSPPPALLRAAEDRFQPAPKKRGPKPKLRFKDGLLCGGGGGGPSRELAKSRSQEPLVYSASKLVKHGLADGLERGSDMRVIKLAHRPLHGPPCYTPKTQMRLAPAGGSKPHHHHPHHHHKHHHAAGLSLHSHSHSHPQRPGLDAHGYRTKGCLLHHTPLHLKHLAHSSLCQKKEDAPPPAATLCQPGLLAKVPAVPPQVSGPPEEELCWKPFLGNLEKVVVTDVTTNFLTVTIKESSTDKGFFKGKR</sequence>